<dbReference type="SUPFAM" id="SSF56574">
    <property type="entry name" value="Serpins"/>
    <property type="match status" value="1"/>
</dbReference>
<dbReference type="InterPro" id="IPR042185">
    <property type="entry name" value="Serpin_sf_2"/>
</dbReference>
<comment type="caution">
    <text evidence="4">The sequence shown here is derived from an EMBL/GenBank/DDBJ whole genome shotgun (WGS) entry which is preliminary data.</text>
</comment>
<dbReference type="EMBL" id="JWZT01001126">
    <property type="protein sequence ID" value="KII72739.1"/>
    <property type="molecule type" value="Genomic_DNA"/>
</dbReference>
<dbReference type="Pfam" id="PF00079">
    <property type="entry name" value="Serpin"/>
    <property type="match status" value="1"/>
</dbReference>
<protein>
    <submittedName>
        <fullName evidence="4">Leukocyte elastase inhibitor</fullName>
    </submittedName>
</protein>
<dbReference type="OrthoDB" id="671595at2759"/>
<dbReference type="InterPro" id="IPR042178">
    <property type="entry name" value="Serpin_sf_1"/>
</dbReference>
<organism evidence="4 5">
    <name type="scientific">Thelohanellus kitauei</name>
    <name type="common">Myxosporean</name>
    <dbReference type="NCBI Taxonomy" id="669202"/>
    <lineage>
        <taxon>Eukaryota</taxon>
        <taxon>Metazoa</taxon>
        <taxon>Cnidaria</taxon>
        <taxon>Myxozoa</taxon>
        <taxon>Myxosporea</taxon>
        <taxon>Bivalvulida</taxon>
        <taxon>Platysporina</taxon>
        <taxon>Myxobolidae</taxon>
        <taxon>Thelohanellus</taxon>
    </lineage>
</organism>
<name>A0A0C2J4I7_THEKT</name>
<comment type="similarity">
    <text evidence="1">Belongs to the serpin family.</text>
</comment>
<keyword evidence="2" id="KW-1133">Transmembrane helix</keyword>
<dbReference type="GO" id="GO:0005615">
    <property type="term" value="C:extracellular space"/>
    <property type="evidence" value="ECO:0007669"/>
    <property type="project" value="InterPro"/>
</dbReference>
<evidence type="ECO:0000259" key="3">
    <source>
        <dbReference type="Pfam" id="PF00079"/>
    </source>
</evidence>
<keyword evidence="5" id="KW-1185">Reference proteome</keyword>
<dbReference type="Proteomes" id="UP000031668">
    <property type="component" value="Unassembled WGS sequence"/>
</dbReference>
<dbReference type="InterPro" id="IPR000215">
    <property type="entry name" value="Serpin_fam"/>
</dbReference>
<dbReference type="PANTHER" id="PTHR11461:SF211">
    <property type="entry name" value="GH10112P-RELATED"/>
    <property type="match status" value="1"/>
</dbReference>
<dbReference type="InterPro" id="IPR023796">
    <property type="entry name" value="Serpin_dom"/>
</dbReference>
<evidence type="ECO:0000313" key="4">
    <source>
        <dbReference type="EMBL" id="KII72739.1"/>
    </source>
</evidence>
<proteinExistence type="inferred from homology"/>
<evidence type="ECO:0000256" key="2">
    <source>
        <dbReference type="SAM" id="Phobius"/>
    </source>
</evidence>
<keyword evidence="2" id="KW-0472">Membrane</keyword>
<gene>
    <name evidence="4" type="ORF">RF11_04474</name>
</gene>
<dbReference type="AlphaFoldDB" id="A0A0C2J4I7"/>
<evidence type="ECO:0000313" key="5">
    <source>
        <dbReference type="Proteomes" id="UP000031668"/>
    </source>
</evidence>
<dbReference type="GO" id="GO:0004867">
    <property type="term" value="F:serine-type endopeptidase inhibitor activity"/>
    <property type="evidence" value="ECO:0007669"/>
    <property type="project" value="InterPro"/>
</dbReference>
<dbReference type="PANTHER" id="PTHR11461">
    <property type="entry name" value="SERINE PROTEASE INHIBITOR, SERPIN"/>
    <property type="match status" value="1"/>
</dbReference>
<keyword evidence="2" id="KW-0812">Transmembrane</keyword>
<feature type="transmembrane region" description="Helical" evidence="2">
    <location>
        <begin position="20"/>
        <end position="38"/>
    </location>
</feature>
<feature type="domain" description="Serpin" evidence="3">
    <location>
        <begin position="2"/>
        <end position="239"/>
    </location>
</feature>
<evidence type="ECO:0000256" key="1">
    <source>
        <dbReference type="ARBA" id="ARBA00009500"/>
    </source>
</evidence>
<sequence>MFTSTIINQLYASQNATGNIALSGIGLYVLMGAINVALKGRSYDQLSQFLGENFEDFFDNNTDKYSNTSRKWGILRFFSIISSNVHTALFCSCNINYHYKKNSDKISDLNQIVVNFLKPGKLSRVVNEWLSRKIYGSPKIVFDESKLNENTMIFIYTMVFRPDWENNFNVSLTKRETFYDDKGKLLEVSMMNQESYNFIYESPDNNFRILFKPFARMHFYSAIILPSDGNTVQDVLRDLKVFVIIYLA</sequence>
<reference evidence="4 5" key="1">
    <citation type="journal article" date="2014" name="Genome Biol. Evol.">
        <title>The genome of the myxosporean Thelohanellus kitauei shows adaptations to nutrient acquisition within its fish host.</title>
        <authorList>
            <person name="Yang Y."/>
            <person name="Xiong J."/>
            <person name="Zhou Z."/>
            <person name="Huo F."/>
            <person name="Miao W."/>
            <person name="Ran C."/>
            <person name="Liu Y."/>
            <person name="Zhang J."/>
            <person name="Feng J."/>
            <person name="Wang M."/>
            <person name="Wang M."/>
            <person name="Wang L."/>
            <person name="Yao B."/>
        </authorList>
    </citation>
    <scope>NUCLEOTIDE SEQUENCE [LARGE SCALE GENOMIC DNA]</scope>
    <source>
        <strain evidence="4">Wuqing</strain>
    </source>
</reference>
<accession>A0A0C2J4I7</accession>
<dbReference type="Gene3D" id="3.30.497.10">
    <property type="entry name" value="Antithrombin, subunit I, domain 2"/>
    <property type="match status" value="1"/>
</dbReference>
<dbReference type="Gene3D" id="2.30.39.10">
    <property type="entry name" value="Alpha-1-antitrypsin, domain 1"/>
    <property type="match status" value="1"/>
</dbReference>
<dbReference type="InterPro" id="IPR036186">
    <property type="entry name" value="Serpin_sf"/>
</dbReference>